<accession>A0A286DV96</accession>
<evidence type="ECO:0000313" key="3">
    <source>
        <dbReference type="Proteomes" id="UP000219072"/>
    </source>
</evidence>
<gene>
    <name evidence="2" type="ORF">SAMN06297387_106172</name>
</gene>
<organism evidence="2 3">
    <name type="scientific">Streptomyces zhaozhouensis</name>
    <dbReference type="NCBI Taxonomy" id="1300267"/>
    <lineage>
        <taxon>Bacteria</taxon>
        <taxon>Bacillati</taxon>
        <taxon>Actinomycetota</taxon>
        <taxon>Actinomycetes</taxon>
        <taxon>Kitasatosporales</taxon>
        <taxon>Streptomycetaceae</taxon>
        <taxon>Streptomyces</taxon>
    </lineage>
</organism>
<protein>
    <submittedName>
        <fullName evidence="2">Uncharacterized protein</fullName>
    </submittedName>
</protein>
<feature type="region of interest" description="Disordered" evidence="1">
    <location>
        <begin position="1"/>
        <end position="31"/>
    </location>
</feature>
<dbReference type="EMBL" id="OCNE01000006">
    <property type="protein sequence ID" value="SOD62595.1"/>
    <property type="molecule type" value="Genomic_DNA"/>
</dbReference>
<evidence type="ECO:0000313" key="2">
    <source>
        <dbReference type="EMBL" id="SOD62595.1"/>
    </source>
</evidence>
<feature type="compositionally biased region" description="Basic and acidic residues" evidence="1">
    <location>
        <begin position="19"/>
        <end position="29"/>
    </location>
</feature>
<dbReference type="AlphaFoldDB" id="A0A286DV96"/>
<reference evidence="2 3" key="1">
    <citation type="submission" date="2017-09" db="EMBL/GenBank/DDBJ databases">
        <authorList>
            <person name="Ehlers B."/>
            <person name="Leendertz F.H."/>
        </authorList>
    </citation>
    <scope>NUCLEOTIDE SEQUENCE [LARGE SCALE GENOMIC DNA]</scope>
    <source>
        <strain evidence="2 3">CGMCC 4.7095</strain>
    </source>
</reference>
<proteinExistence type="predicted"/>
<dbReference type="OrthoDB" id="9796712at2"/>
<evidence type="ECO:0000256" key="1">
    <source>
        <dbReference type="SAM" id="MobiDB-lite"/>
    </source>
</evidence>
<keyword evidence="3" id="KW-1185">Reference proteome</keyword>
<dbReference type="RefSeq" id="WP_097231064.1">
    <property type="nucleotide sequence ID" value="NZ_OCNE01000006.1"/>
</dbReference>
<dbReference type="Proteomes" id="UP000219072">
    <property type="component" value="Unassembled WGS sequence"/>
</dbReference>
<sequence length="67" mass="6931">MTVEPQAAVEPQARPTAAGRDHLGDHEYLELPEPGTECDGWANLLAAYIDSLTLTPGGDEGHAGGCG</sequence>
<name>A0A286DV96_9ACTN</name>